<keyword evidence="1" id="KW-0472">Membrane</keyword>
<feature type="transmembrane region" description="Helical" evidence="1">
    <location>
        <begin position="44"/>
        <end position="64"/>
    </location>
</feature>
<protein>
    <submittedName>
        <fullName evidence="2">Uncharacterized protein</fullName>
    </submittedName>
</protein>
<accession>A0AAN6J0D5</accession>
<sequence length="115" mass="12538">CCNKGVIIQSVSPCFFVLSITILSIVLELVVIVSLDPLSLLCHLLNAVILFTGNGVPVAGYVRLQRLLGASLRIYFYDRAGYNVSEQGPVEVRLTAQRNARGLQTLLVRIAVAPR</sequence>
<evidence type="ECO:0000313" key="2">
    <source>
        <dbReference type="EMBL" id="KAK0306262.1"/>
    </source>
</evidence>
<name>A0AAN6J0D5_9PEZI</name>
<comment type="caution">
    <text evidence="2">The sequence shown here is derived from an EMBL/GenBank/DDBJ whole genome shotgun (WGS) entry which is preliminary data.</text>
</comment>
<keyword evidence="1" id="KW-0812">Transmembrane</keyword>
<gene>
    <name evidence="2" type="ORF">LTR82_016387</name>
</gene>
<evidence type="ECO:0000313" key="3">
    <source>
        <dbReference type="Proteomes" id="UP001168146"/>
    </source>
</evidence>
<dbReference type="AlphaFoldDB" id="A0AAN6J0D5"/>
<reference evidence="2" key="1">
    <citation type="submission" date="2021-12" db="EMBL/GenBank/DDBJ databases">
        <title>Black yeast isolated from Biological Soil Crust.</title>
        <authorList>
            <person name="Kurbessoian T."/>
        </authorList>
    </citation>
    <scope>NUCLEOTIDE SEQUENCE</scope>
    <source>
        <strain evidence="2">CCFEE 5208</strain>
    </source>
</reference>
<keyword evidence="1" id="KW-1133">Transmembrane helix</keyword>
<proteinExistence type="predicted"/>
<evidence type="ECO:0000256" key="1">
    <source>
        <dbReference type="SAM" id="Phobius"/>
    </source>
</evidence>
<feature type="transmembrane region" description="Helical" evidence="1">
    <location>
        <begin position="12"/>
        <end position="32"/>
    </location>
</feature>
<dbReference type="Proteomes" id="UP001168146">
    <property type="component" value="Unassembled WGS sequence"/>
</dbReference>
<organism evidence="2 3">
    <name type="scientific">Friedmanniomyces endolithicus</name>
    <dbReference type="NCBI Taxonomy" id="329885"/>
    <lineage>
        <taxon>Eukaryota</taxon>
        <taxon>Fungi</taxon>
        <taxon>Dikarya</taxon>
        <taxon>Ascomycota</taxon>
        <taxon>Pezizomycotina</taxon>
        <taxon>Dothideomycetes</taxon>
        <taxon>Dothideomycetidae</taxon>
        <taxon>Mycosphaerellales</taxon>
        <taxon>Teratosphaeriaceae</taxon>
        <taxon>Friedmanniomyces</taxon>
    </lineage>
</organism>
<dbReference type="EMBL" id="JASUXU010000104">
    <property type="protein sequence ID" value="KAK0306262.1"/>
    <property type="molecule type" value="Genomic_DNA"/>
</dbReference>
<feature type="non-terminal residue" evidence="2">
    <location>
        <position position="1"/>
    </location>
</feature>